<dbReference type="PROSITE" id="PS00171">
    <property type="entry name" value="TIM_1"/>
    <property type="match status" value="1"/>
</dbReference>
<keyword evidence="12" id="KW-1185">Reference proteome</keyword>
<dbReference type="PROSITE" id="PS51440">
    <property type="entry name" value="TIM_2"/>
    <property type="match status" value="1"/>
</dbReference>
<evidence type="ECO:0000256" key="8">
    <source>
        <dbReference type="ARBA" id="ARBA00023235"/>
    </source>
</evidence>
<keyword evidence="6 9" id="KW-0963">Cytoplasm</keyword>
<dbReference type="GO" id="GO:0006096">
    <property type="term" value="P:glycolytic process"/>
    <property type="evidence" value="ECO:0007669"/>
    <property type="project" value="UniProtKB-UniRule"/>
</dbReference>
<dbReference type="HAMAP" id="MF_00147_B">
    <property type="entry name" value="TIM_B"/>
    <property type="match status" value="1"/>
</dbReference>
<feature type="binding site" evidence="9">
    <location>
        <position position="210"/>
    </location>
    <ligand>
        <name>substrate</name>
    </ligand>
</feature>
<dbReference type="CDD" id="cd00311">
    <property type="entry name" value="TIM"/>
    <property type="match status" value="1"/>
</dbReference>
<evidence type="ECO:0000256" key="3">
    <source>
        <dbReference type="ARBA" id="ARBA00011940"/>
    </source>
</evidence>
<keyword evidence="8 9" id="KW-0413">Isomerase</keyword>
<dbReference type="RefSeq" id="WP_047791800.1">
    <property type="nucleotide sequence ID" value="NZ_CP011856.1"/>
</dbReference>
<reference evidence="12" key="2">
    <citation type="submission" date="2015-06" db="EMBL/GenBank/DDBJ databases">
        <title>Complete genome sequence of Spiroplasma eriocheiris TDA-040725-5 (DSM 21848).</title>
        <authorList>
            <person name="Lo W.-S."/>
            <person name="Kuo C.-H."/>
        </authorList>
    </citation>
    <scope>NUCLEOTIDE SEQUENCE [LARGE SCALE GENOMIC DNA]</scope>
    <source>
        <strain evidence="12">TDA-040725-5</strain>
    </source>
</reference>
<dbReference type="GO" id="GO:0046166">
    <property type="term" value="P:glyceraldehyde-3-phosphate biosynthetic process"/>
    <property type="evidence" value="ECO:0007669"/>
    <property type="project" value="TreeGrafter"/>
</dbReference>
<evidence type="ECO:0000256" key="4">
    <source>
        <dbReference type="ARBA" id="ARBA00019397"/>
    </source>
</evidence>
<feature type="binding site" evidence="9">
    <location>
        <begin position="9"/>
        <end position="11"/>
    </location>
    <ligand>
        <name>substrate</name>
    </ligand>
</feature>
<feature type="active site" description="Electrophile" evidence="9">
    <location>
        <position position="92"/>
    </location>
</feature>
<dbReference type="KEGG" id="seri:SERIO_v1c10540"/>
<dbReference type="PANTHER" id="PTHR21139">
    <property type="entry name" value="TRIOSEPHOSPHATE ISOMERASE"/>
    <property type="match status" value="1"/>
</dbReference>
<sequence length="245" mass="26683">MRKPIIIGNWKMHKTVGETADFIQAVDKEVAEIAVEAGVGVPFTSLAVAKENAKNLIIAAQNCHFESQGAFTGEISVEMLQDLNITHVIIGHSERREMFNETDETVNKKAKKLLAKGMVPIICCGETIAQYEKKQTNEVVTRQIEKALAGINEEDVKTIVIAYEPIWAIGTGKTATAQIAQDVCRVIRDKIASLYDDVVANDVRIQYGGSVKPDNIKELLSQTDIDGALVGGASLEPSSFLSLVK</sequence>
<feature type="active site" description="Proton acceptor" evidence="9">
    <location>
        <position position="164"/>
    </location>
</feature>
<dbReference type="Pfam" id="PF00121">
    <property type="entry name" value="TIM"/>
    <property type="match status" value="1"/>
</dbReference>
<dbReference type="PANTHER" id="PTHR21139:SF42">
    <property type="entry name" value="TRIOSEPHOSPHATE ISOMERASE"/>
    <property type="match status" value="1"/>
</dbReference>
<accession>A0A0H3XJ55</accession>
<dbReference type="GO" id="GO:0006094">
    <property type="term" value="P:gluconeogenesis"/>
    <property type="evidence" value="ECO:0007669"/>
    <property type="project" value="UniProtKB-UniRule"/>
</dbReference>
<gene>
    <name evidence="9 11" type="primary">tpiA</name>
    <name evidence="11" type="ORF">SERIO_v1c10540</name>
</gene>
<reference evidence="11 12" key="1">
    <citation type="journal article" date="2015" name="Genome Biol. Evol.">
        <title>Found and Lost: The Fates of Horizontally Acquired Genes in Arthropod-Symbiotic Spiroplasma.</title>
        <authorList>
            <person name="Lo W.S."/>
            <person name="Gasparich G.E."/>
            <person name="Kuo C.H."/>
        </authorList>
    </citation>
    <scope>NUCLEOTIDE SEQUENCE [LARGE SCALE GENOMIC DNA]</scope>
    <source>
        <strain evidence="12">TDA-040725-5</strain>
    </source>
</reference>
<feature type="binding site" evidence="9">
    <location>
        <begin position="231"/>
        <end position="232"/>
    </location>
    <ligand>
        <name>substrate</name>
    </ligand>
</feature>
<dbReference type="STRING" id="315358.SERIO_v1c10540"/>
<dbReference type="GO" id="GO:0005829">
    <property type="term" value="C:cytosol"/>
    <property type="evidence" value="ECO:0007669"/>
    <property type="project" value="TreeGrafter"/>
</dbReference>
<dbReference type="UniPathway" id="UPA00138"/>
<dbReference type="InterPro" id="IPR000652">
    <property type="entry name" value="Triosephosphate_isomerase"/>
</dbReference>
<dbReference type="SUPFAM" id="SSF51351">
    <property type="entry name" value="Triosephosphate isomerase (TIM)"/>
    <property type="match status" value="1"/>
</dbReference>
<proteinExistence type="inferred from homology"/>
<dbReference type="InterPro" id="IPR035990">
    <property type="entry name" value="TIM_sf"/>
</dbReference>
<comment type="subcellular location">
    <subcellularLocation>
        <location evidence="9 10">Cytoplasm</location>
    </subcellularLocation>
</comment>
<evidence type="ECO:0000256" key="9">
    <source>
        <dbReference type="HAMAP-Rule" id="MF_00147"/>
    </source>
</evidence>
<evidence type="ECO:0000256" key="5">
    <source>
        <dbReference type="ARBA" id="ARBA00022432"/>
    </source>
</evidence>
<comment type="similarity">
    <text evidence="2 9 10">Belongs to the triosephosphate isomerase family.</text>
</comment>
<dbReference type="FunFam" id="3.20.20.70:FF:000016">
    <property type="entry name" value="Triosephosphate isomerase"/>
    <property type="match status" value="1"/>
</dbReference>
<dbReference type="InterPro" id="IPR022896">
    <property type="entry name" value="TrioseP_Isoase_bac/euk"/>
</dbReference>
<dbReference type="EC" id="5.3.1.1" evidence="3 9"/>
<dbReference type="NCBIfam" id="TIGR00419">
    <property type="entry name" value="tim"/>
    <property type="match status" value="1"/>
</dbReference>
<dbReference type="UniPathway" id="UPA00109">
    <property type="reaction ID" value="UER00189"/>
</dbReference>
<dbReference type="GO" id="GO:0019563">
    <property type="term" value="P:glycerol catabolic process"/>
    <property type="evidence" value="ECO:0007669"/>
    <property type="project" value="TreeGrafter"/>
</dbReference>
<comment type="pathway">
    <text evidence="1 9 10">Carbohydrate degradation; glycolysis; D-glyceraldehyde 3-phosphate from glycerone phosphate: step 1/1.</text>
</comment>
<evidence type="ECO:0000256" key="1">
    <source>
        <dbReference type="ARBA" id="ARBA00004680"/>
    </source>
</evidence>
<dbReference type="AlphaFoldDB" id="A0A0H3XJ55"/>
<dbReference type="Proteomes" id="UP000035661">
    <property type="component" value="Chromosome"/>
</dbReference>
<dbReference type="EMBL" id="CP011856">
    <property type="protein sequence ID" value="AKM54610.1"/>
    <property type="molecule type" value="Genomic_DNA"/>
</dbReference>
<evidence type="ECO:0000256" key="10">
    <source>
        <dbReference type="RuleBase" id="RU363013"/>
    </source>
</evidence>
<evidence type="ECO:0000256" key="6">
    <source>
        <dbReference type="ARBA" id="ARBA00022490"/>
    </source>
</evidence>
<comment type="catalytic activity">
    <reaction evidence="9 10">
        <text>D-glyceraldehyde 3-phosphate = dihydroxyacetone phosphate</text>
        <dbReference type="Rhea" id="RHEA:18585"/>
        <dbReference type="ChEBI" id="CHEBI:57642"/>
        <dbReference type="ChEBI" id="CHEBI:59776"/>
        <dbReference type="EC" id="5.3.1.1"/>
    </reaction>
</comment>
<dbReference type="PATRIC" id="fig|743698.3.peg.1064"/>
<dbReference type="GO" id="GO:0004807">
    <property type="term" value="F:triose-phosphate isomerase activity"/>
    <property type="evidence" value="ECO:0007669"/>
    <property type="project" value="UniProtKB-UniRule"/>
</dbReference>
<comment type="pathway">
    <text evidence="9 10">Carbohydrate biosynthesis; gluconeogenesis.</text>
</comment>
<evidence type="ECO:0000256" key="7">
    <source>
        <dbReference type="ARBA" id="ARBA00023152"/>
    </source>
</evidence>
<comment type="subunit">
    <text evidence="9 10">Homodimer.</text>
</comment>
<name>A0A0H3XJ55_9MOLU</name>
<organism evidence="11 12">
    <name type="scientific">Spiroplasma eriocheiris</name>
    <dbReference type="NCBI Taxonomy" id="315358"/>
    <lineage>
        <taxon>Bacteria</taxon>
        <taxon>Bacillati</taxon>
        <taxon>Mycoplasmatota</taxon>
        <taxon>Mollicutes</taxon>
        <taxon>Entomoplasmatales</taxon>
        <taxon>Spiroplasmataceae</taxon>
        <taxon>Spiroplasma</taxon>
    </lineage>
</organism>
<feature type="binding site" evidence="9">
    <location>
        <position position="170"/>
    </location>
    <ligand>
        <name>substrate</name>
    </ligand>
</feature>
<dbReference type="InterPro" id="IPR020861">
    <property type="entry name" value="Triosephosphate_isomerase_AS"/>
</dbReference>
<keyword evidence="5 9" id="KW-0312">Gluconeogenesis</keyword>
<evidence type="ECO:0000313" key="12">
    <source>
        <dbReference type="Proteomes" id="UP000035661"/>
    </source>
</evidence>
<protein>
    <recommendedName>
        <fullName evidence="4 9">Triosephosphate isomerase</fullName>
        <shortName evidence="9">TIM</shortName>
        <shortName evidence="9">TPI</shortName>
        <ecNumber evidence="3 9">5.3.1.1</ecNumber>
    </recommendedName>
    <alternativeName>
        <fullName evidence="9">Triose-phosphate isomerase</fullName>
    </alternativeName>
</protein>
<keyword evidence="7 9" id="KW-0324">Glycolysis</keyword>
<dbReference type="InterPro" id="IPR013785">
    <property type="entry name" value="Aldolase_TIM"/>
</dbReference>
<dbReference type="Gene3D" id="3.20.20.70">
    <property type="entry name" value="Aldolase class I"/>
    <property type="match status" value="1"/>
</dbReference>
<comment type="function">
    <text evidence="9">Involved in the gluconeogenesis. Catalyzes stereospecifically the conversion of dihydroxyacetone phosphate (DHAP) to D-glyceraldehyde-3-phosphate (G3P).</text>
</comment>
<evidence type="ECO:0000256" key="2">
    <source>
        <dbReference type="ARBA" id="ARBA00007422"/>
    </source>
</evidence>
<evidence type="ECO:0000313" key="11">
    <source>
        <dbReference type="EMBL" id="AKM54610.1"/>
    </source>
</evidence>